<keyword evidence="2" id="KW-1133">Transmembrane helix</keyword>
<dbReference type="EMBL" id="JABBNB010000002">
    <property type="protein sequence ID" value="NMO00224.1"/>
    <property type="molecule type" value="Genomic_DNA"/>
</dbReference>
<dbReference type="Pfam" id="PF00756">
    <property type="entry name" value="Esterase"/>
    <property type="match status" value="1"/>
</dbReference>
<feature type="transmembrane region" description="Helical" evidence="2">
    <location>
        <begin position="12"/>
        <end position="32"/>
    </location>
</feature>
<proteinExistence type="predicted"/>
<evidence type="ECO:0000256" key="1">
    <source>
        <dbReference type="SAM" id="MobiDB-lite"/>
    </source>
</evidence>
<dbReference type="InterPro" id="IPR000801">
    <property type="entry name" value="Esterase-like"/>
</dbReference>
<gene>
    <name evidence="3" type="ORF">HH308_03230</name>
</gene>
<dbReference type="SUPFAM" id="SSF53474">
    <property type="entry name" value="alpha/beta-Hydrolases"/>
    <property type="match status" value="1"/>
</dbReference>
<feature type="transmembrane region" description="Helical" evidence="2">
    <location>
        <begin position="76"/>
        <end position="94"/>
    </location>
</feature>
<dbReference type="GO" id="GO:0016747">
    <property type="term" value="F:acyltransferase activity, transferring groups other than amino-acyl groups"/>
    <property type="evidence" value="ECO:0007669"/>
    <property type="project" value="TreeGrafter"/>
</dbReference>
<accession>A0A848KMA7</accession>
<dbReference type="Proteomes" id="UP000550729">
    <property type="component" value="Unassembled WGS sequence"/>
</dbReference>
<dbReference type="InterPro" id="IPR050583">
    <property type="entry name" value="Mycobacterial_A85_antigen"/>
</dbReference>
<dbReference type="AlphaFoldDB" id="A0A848KMA7"/>
<comment type="caution">
    <text evidence="3">The sequence shown here is derived from an EMBL/GenBank/DDBJ whole genome shotgun (WGS) entry which is preliminary data.</text>
</comment>
<reference evidence="3 4" key="1">
    <citation type="submission" date="2020-04" db="EMBL/GenBank/DDBJ databases">
        <title>Gordonia sp. nov. TBRC 11910.</title>
        <authorList>
            <person name="Suriyachadkun C."/>
        </authorList>
    </citation>
    <scope>NUCLEOTIDE SEQUENCE [LARGE SCALE GENOMIC DNA]</scope>
    <source>
        <strain evidence="3 4">TBRC 11910</strain>
    </source>
</reference>
<sequence>MLAFRTRRVYLLWLPVAIAGGVALYLLAHHILTTQGLASDPAPAALWWWVAAVGFCVVLAIVGFRGARWFTRTASVLAIIATVTCVGLVGNQWVGYYRTVQAAWGALTAGPLPDQIAAGDLPALRGKPTNTGRVVPITTPDDISGFPHRGEYIYLPPQWLSAPANQPPPKLPVIMMLPGEFNTPADWMRTGNAVQIVDAFAAAHAGHAPILVFPDVNGSFNNDTECVNGPRGNVADHLTKEVRPQVISQFGADPSPKAWGIVGWSMGGTCAIDLTVMHPEDFSAFTDIAGDLGPVSGTKAQTVARLFGGSTAAWTAFDPTSVMTRHGAYTGVVGWFADSDGKGEHRHFGGGHHPPGGQYHQGGDGTGGRDGGGMMPPGTELNAAKQLCTTAKTVHIDCTVHLSDGGHTWQFAETAFTESLGWMTGELSAPAAVPASVAK</sequence>
<keyword evidence="2" id="KW-0472">Membrane</keyword>
<feature type="compositionally biased region" description="Gly residues" evidence="1">
    <location>
        <begin position="351"/>
        <end position="375"/>
    </location>
</feature>
<dbReference type="PANTHER" id="PTHR48098">
    <property type="entry name" value="ENTEROCHELIN ESTERASE-RELATED"/>
    <property type="match status" value="1"/>
</dbReference>
<feature type="transmembrane region" description="Helical" evidence="2">
    <location>
        <begin position="44"/>
        <end position="64"/>
    </location>
</feature>
<organism evidence="3 4">
    <name type="scientific">Gordonia asplenii</name>
    <dbReference type="NCBI Taxonomy" id="2725283"/>
    <lineage>
        <taxon>Bacteria</taxon>
        <taxon>Bacillati</taxon>
        <taxon>Actinomycetota</taxon>
        <taxon>Actinomycetes</taxon>
        <taxon>Mycobacteriales</taxon>
        <taxon>Gordoniaceae</taxon>
        <taxon>Gordonia</taxon>
    </lineage>
</organism>
<keyword evidence="2" id="KW-0812">Transmembrane</keyword>
<keyword evidence="4" id="KW-1185">Reference proteome</keyword>
<protein>
    <recommendedName>
        <fullName evidence="5">S-formylglutathione hydrolase FrmB</fullName>
    </recommendedName>
</protein>
<evidence type="ECO:0000313" key="3">
    <source>
        <dbReference type="EMBL" id="NMO00224.1"/>
    </source>
</evidence>
<evidence type="ECO:0000256" key="2">
    <source>
        <dbReference type="SAM" id="Phobius"/>
    </source>
</evidence>
<dbReference type="RefSeq" id="WP_170192762.1">
    <property type="nucleotide sequence ID" value="NZ_JABBNB010000002.1"/>
</dbReference>
<evidence type="ECO:0000313" key="4">
    <source>
        <dbReference type="Proteomes" id="UP000550729"/>
    </source>
</evidence>
<name>A0A848KMA7_9ACTN</name>
<dbReference type="PANTHER" id="PTHR48098:SF1">
    <property type="entry name" value="DIACYLGLYCEROL ACYLTRANSFERASE_MYCOLYLTRANSFERASE AG85A"/>
    <property type="match status" value="1"/>
</dbReference>
<dbReference type="InterPro" id="IPR029058">
    <property type="entry name" value="AB_hydrolase_fold"/>
</dbReference>
<dbReference type="Gene3D" id="3.40.50.1820">
    <property type="entry name" value="alpha/beta hydrolase"/>
    <property type="match status" value="1"/>
</dbReference>
<feature type="region of interest" description="Disordered" evidence="1">
    <location>
        <begin position="344"/>
        <end position="377"/>
    </location>
</feature>
<evidence type="ECO:0008006" key="5">
    <source>
        <dbReference type="Google" id="ProtNLM"/>
    </source>
</evidence>